<evidence type="ECO:0000256" key="7">
    <source>
        <dbReference type="SAM" id="Phobius"/>
    </source>
</evidence>
<dbReference type="PANTHER" id="PTHR11616">
    <property type="entry name" value="SODIUM/CHLORIDE DEPENDENT TRANSPORTER"/>
    <property type="match status" value="1"/>
</dbReference>
<feature type="compositionally biased region" description="Low complexity" evidence="6">
    <location>
        <begin position="237"/>
        <end position="257"/>
    </location>
</feature>
<dbReference type="GO" id="GO:0005886">
    <property type="term" value="C:plasma membrane"/>
    <property type="evidence" value="ECO:0007669"/>
    <property type="project" value="TreeGrafter"/>
</dbReference>
<feature type="transmembrane region" description="Helical" evidence="7">
    <location>
        <begin position="958"/>
        <end position="979"/>
    </location>
</feature>
<feature type="region of interest" description="Disordered" evidence="6">
    <location>
        <begin position="1"/>
        <end position="25"/>
    </location>
</feature>
<dbReference type="EMBL" id="LN714475">
    <property type="protein sequence ID" value="CEL64411.1"/>
    <property type="molecule type" value="Genomic_DNA"/>
</dbReference>
<organism evidence="8">
    <name type="scientific">Neospora caninum (strain Liverpool)</name>
    <dbReference type="NCBI Taxonomy" id="572307"/>
    <lineage>
        <taxon>Eukaryota</taxon>
        <taxon>Sar</taxon>
        <taxon>Alveolata</taxon>
        <taxon>Apicomplexa</taxon>
        <taxon>Conoidasida</taxon>
        <taxon>Coccidia</taxon>
        <taxon>Eucoccidiorida</taxon>
        <taxon>Eimeriorina</taxon>
        <taxon>Sarcocystidae</taxon>
        <taxon>Neospora</taxon>
    </lineage>
</organism>
<feature type="transmembrane region" description="Helical" evidence="7">
    <location>
        <begin position="766"/>
        <end position="785"/>
    </location>
</feature>
<feature type="transmembrane region" description="Helical" evidence="7">
    <location>
        <begin position="930"/>
        <end position="952"/>
    </location>
</feature>
<dbReference type="PANTHER" id="PTHR11616:SF240">
    <property type="entry name" value="BLOATED TUBULES, ISOFORM B-RELATED"/>
    <property type="match status" value="1"/>
</dbReference>
<evidence type="ECO:0000313" key="8">
    <source>
        <dbReference type="EMBL" id="CEL64411.1"/>
    </source>
</evidence>
<feature type="transmembrane region" description="Helical" evidence="7">
    <location>
        <begin position="647"/>
        <end position="665"/>
    </location>
</feature>
<dbReference type="GO" id="GO:0035725">
    <property type="term" value="P:sodium ion transmembrane transport"/>
    <property type="evidence" value="ECO:0007669"/>
    <property type="project" value="TreeGrafter"/>
</dbReference>
<evidence type="ECO:0000256" key="1">
    <source>
        <dbReference type="ARBA" id="ARBA00004141"/>
    </source>
</evidence>
<keyword evidence="4 7" id="KW-1133">Transmembrane helix</keyword>
<proteinExistence type="predicted"/>
<dbReference type="InterPro" id="IPR000175">
    <property type="entry name" value="Na/ntran_symport"/>
</dbReference>
<name>A0A0F7U5Q2_NEOCL</name>
<keyword evidence="3 7" id="KW-0812">Transmembrane</keyword>
<feature type="transmembrane region" description="Helical" evidence="7">
    <location>
        <begin position="1089"/>
        <end position="1108"/>
    </location>
</feature>
<sequence>MSAEEGEPETSPQKPVSGRHPTAFQGVTDLEEVESLEVKHGCHEREQEADDAMLGEGSSAVMHLDYFHDVRRQVYAEALVYRTTPFYATKIALEQRVEEHRLLHAHLQALERSEENGPLLMPNEFFIAELLQSPSHDPYPGYIQSSPRGNYSAVPFAISHFSDSNSFHSPLQTGQTVVSGPLQLVGDREEDRCLQAGGTSASTPSFWKRKGRQHGSRAGDFSPQSGDQLRHRGPRGSIVSPALSSYSSPRASPPSQSQTACGSDERRPAGMCGTTRSVPRFFWPSQWSGQRGRQAGAPSSLAVAMARMGTRPEGADVGDAEKRAATESGASSPRDFGSGEKDLASPPASVVETCGGTALASPLPPVSSRASLSSEGPVSGKHQASDGFGCRDKKMTFGVPYEMRDGFPQGSTGVLLYHTKAGDKFWDRMDGQAVKLVSNAGGERHVLNWNTWLQRQRERGWFASEALCFMTTLGAVMGAGTFTSFWSQLQIWRSLWFLVPYTIDFVTVGVPALQTELLMGNLFRGTTLKCFTHISPNLVGAGLFALLSTLMQVTIKASQGCQLLVYFLASWKTPHPWELTEEDRQLCRSISDGDTCDDAGKGTLCHWRGAPMLECLASPTGKATYFYLSRLVPDVLDPTVSPNSMQGNHVASMGVVWAFILAYVWKGLFKIGFMSALLVFGAIVLCIALTVMSFTTADGEGWEDTQPDVVSESAAGGSHTLSDIWSIRAQTLGYVLHDLTLGCGVYETVSSFSKIGSNIVASANRVGLVDFVSCLVAFISLMSVVNSMQNTTGVPTYDLVNKTRSAPAYFVIFPAVFDKVAASNVFSLFFYGGIFVLNIQVTAIALHSLINAFEESRKVRYRWRQRYCVCLIVICFIFSLVFCSANQHQRFEFFNFVSSFMMAPGVVMLEGIAVGWVNNVPIQDRIAGRLSVRLYAACCLAVTILSCFISVYGGMALYFPRFILIFVNAGLAALVAFCVREPGASPLFKDRFRALYLGNIEAFKEQIMRVTLFNRPPIPAVAWLASVFRMTFGCLVNRLKPFCLSRISLFWCVMVKHMVPSSMMFLICKGFAELPNRWASLEASPHVRCIGLTYVIFAFVTLFAAPFFPKIRTWVCPPSEDYMPPYMFPLHPYRPPPQPNLLHTCARMFAEFSASSRHTSRFLYSLLADYKRQHVYSWRGSCRVEQETEGGAGIRRQLLSRKTERFAIAGDVSARPSPAASGALDSEE</sequence>
<evidence type="ECO:0000256" key="3">
    <source>
        <dbReference type="ARBA" id="ARBA00022692"/>
    </source>
</evidence>
<dbReference type="SUPFAM" id="SSF161070">
    <property type="entry name" value="SNF-like"/>
    <property type="match status" value="1"/>
</dbReference>
<dbReference type="AlphaFoldDB" id="A0A0F7U5Q2"/>
<dbReference type="Pfam" id="PF00209">
    <property type="entry name" value="SNF"/>
    <property type="match status" value="1"/>
</dbReference>
<evidence type="ECO:0000256" key="2">
    <source>
        <dbReference type="ARBA" id="ARBA00022448"/>
    </source>
</evidence>
<dbReference type="InterPro" id="IPR037272">
    <property type="entry name" value="SNS_sf"/>
</dbReference>
<feature type="transmembrane region" description="Helical" evidence="7">
    <location>
        <begin position="893"/>
        <end position="918"/>
    </location>
</feature>
<feature type="region of interest" description="Disordered" evidence="6">
    <location>
        <begin position="310"/>
        <end position="387"/>
    </location>
</feature>
<gene>
    <name evidence="8" type="ORF">BN1204_003080</name>
</gene>
<dbReference type="PROSITE" id="PS50267">
    <property type="entry name" value="NA_NEUROTRAN_SYMP_3"/>
    <property type="match status" value="1"/>
</dbReference>
<evidence type="ECO:0000256" key="6">
    <source>
        <dbReference type="SAM" id="MobiDB-lite"/>
    </source>
</evidence>
<evidence type="ECO:0000256" key="4">
    <source>
        <dbReference type="ARBA" id="ARBA00022989"/>
    </source>
</evidence>
<comment type="subcellular location">
    <subcellularLocation>
        <location evidence="1">Membrane</location>
        <topology evidence="1">Multi-pass membrane protein</topology>
    </subcellularLocation>
</comment>
<keyword evidence="5 7" id="KW-0472">Membrane</keyword>
<reference evidence="8" key="1">
    <citation type="journal article" date="2015" name="PLoS ONE">
        <title>Comprehensive Evaluation of Toxoplasma gondii VEG and Neospora caninum LIV Genomes with Tachyzoite Stage Transcriptome and Proteome Defines Novel Transcript Features.</title>
        <authorList>
            <person name="Ramaprasad A."/>
            <person name="Mourier T."/>
            <person name="Naeem R."/>
            <person name="Malas T.B."/>
            <person name="Moussa E."/>
            <person name="Panigrahi A."/>
            <person name="Vermont S.J."/>
            <person name="Otto T.D."/>
            <person name="Wastling J."/>
            <person name="Pain A."/>
        </authorList>
    </citation>
    <scope>NUCLEOTIDE SEQUENCE</scope>
    <source>
        <strain evidence="8">Liverpool</strain>
    </source>
</reference>
<accession>A0A0F7U5Q2</accession>
<feature type="transmembrane region" description="Helical" evidence="7">
    <location>
        <begin position="867"/>
        <end position="887"/>
    </location>
</feature>
<protein>
    <submittedName>
        <fullName evidence="8">Transporter, related</fullName>
    </submittedName>
</protein>
<keyword evidence="2" id="KW-0813">Transport</keyword>
<feature type="transmembrane region" description="Helical" evidence="7">
    <location>
        <begin position="671"/>
        <end position="692"/>
    </location>
</feature>
<evidence type="ECO:0000256" key="5">
    <source>
        <dbReference type="ARBA" id="ARBA00023136"/>
    </source>
</evidence>
<feature type="transmembrane region" description="Helical" evidence="7">
    <location>
        <begin position="828"/>
        <end position="846"/>
    </location>
</feature>
<feature type="region of interest" description="Disordered" evidence="6">
    <location>
        <begin position="194"/>
        <end position="275"/>
    </location>
</feature>